<name>A0A6A6F131_9PEZI</name>
<reference evidence="1" key="1">
    <citation type="journal article" date="2020" name="Stud. Mycol.">
        <title>101 Dothideomycetes genomes: a test case for predicting lifestyles and emergence of pathogens.</title>
        <authorList>
            <person name="Haridas S."/>
            <person name="Albert R."/>
            <person name="Binder M."/>
            <person name="Bloem J."/>
            <person name="Labutti K."/>
            <person name="Salamov A."/>
            <person name="Andreopoulos B."/>
            <person name="Baker S."/>
            <person name="Barry K."/>
            <person name="Bills G."/>
            <person name="Bluhm B."/>
            <person name="Cannon C."/>
            <person name="Castanera R."/>
            <person name="Culley D."/>
            <person name="Daum C."/>
            <person name="Ezra D."/>
            <person name="Gonzalez J."/>
            <person name="Henrissat B."/>
            <person name="Kuo A."/>
            <person name="Liang C."/>
            <person name="Lipzen A."/>
            <person name="Lutzoni F."/>
            <person name="Magnuson J."/>
            <person name="Mondo S."/>
            <person name="Nolan M."/>
            <person name="Ohm R."/>
            <person name="Pangilinan J."/>
            <person name="Park H.-J."/>
            <person name="Ramirez L."/>
            <person name="Alfaro M."/>
            <person name="Sun H."/>
            <person name="Tritt A."/>
            <person name="Yoshinaga Y."/>
            <person name="Zwiers L.-H."/>
            <person name="Turgeon B."/>
            <person name="Goodwin S."/>
            <person name="Spatafora J."/>
            <person name="Crous P."/>
            <person name="Grigoriev I."/>
        </authorList>
    </citation>
    <scope>NUCLEOTIDE SEQUENCE</scope>
    <source>
        <strain evidence="1">CBS 207.26</strain>
    </source>
</reference>
<dbReference type="Proteomes" id="UP000800200">
    <property type="component" value="Unassembled WGS sequence"/>
</dbReference>
<evidence type="ECO:0000313" key="1">
    <source>
        <dbReference type="EMBL" id="KAF2195836.1"/>
    </source>
</evidence>
<proteinExistence type="predicted"/>
<keyword evidence="2" id="KW-1185">Reference proteome</keyword>
<organism evidence="1 2">
    <name type="scientific">Zopfia rhizophila CBS 207.26</name>
    <dbReference type="NCBI Taxonomy" id="1314779"/>
    <lineage>
        <taxon>Eukaryota</taxon>
        <taxon>Fungi</taxon>
        <taxon>Dikarya</taxon>
        <taxon>Ascomycota</taxon>
        <taxon>Pezizomycotina</taxon>
        <taxon>Dothideomycetes</taxon>
        <taxon>Dothideomycetes incertae sedis</taxon>
        <taxon>Zopfiaceae</taxon>
        <taxon>Zopfia</taxon>
    </lineage>
</organism>
<gene>
    <name evidence="1" type="ORF">K469DRAFT_682083</name>
</gene>
<protein>
    <submittedName>
        <fullName evidence="1">Uncharacterized protein</fullName>
    </submittedName>
</protein>
<dbReference type="EMBL" id="ML994610">
    <property type="protein sequence ID" value="KAF2195836.1"/>
    <property type="molecule type" value="Genomic_DNA"/>
</dbReference>
<evidence type="ECO:0000313" key="2">
    <source>
        <dbReference type="Proteomes" id="UP000800200"/>
    </source>
</evidence>
<accession>A0A6A6F131</accession>
<dbReference type="AlphaFoldDB" id="A0A6A6F131"/>
<sequence>MLRIPSKEKFHGFSSFINNISDASNWFIQNLVNIISVISTIVKVTKAGGANPKDDPKNNLLPALFEDLTAAVKVLEEEMDRIMPEAPSRNSSNVRPSTSTWADLKGVWLSPLLSSSARVPLHAVYVDISNFIAISGIPTVINIGSGDQFDLT</sequence>